<dbReference type="PANTHER" id="PTHR35832:SF9">
    <property type="entry name" value="OS12G0276800 PROTEIN"/>
    <property type="match status" value="1"/>
</dbReference>
<dbReference type="CDD" id="cd21037">
    <property type="entry name" value="MLKL_NTD"/>
    <property type="match status" value="1"/>
</dbReference>
<accession>A0A2T7CQW3</accession>
<dbReference type="EMBL" id="CM009756">
    <property type="protein sequence ID" value="PUZ45729.1"/>
    <property type="molecule type" value="Genomic_DNA"/>
</dbReference>
<dbReference type="Gene3D" id="3.30.70.100">
    <property type="match status" value="1"/>
</dbReference>
<feature type="domain" description="DUF7792" evidence="2">
    <location>
        <begin position="9"/>
        <end position="98"/>
    </location>
</feature>
<name>A0A2T7CQW3_9POAL</name>
<dbReference type="Gramene" id="PUZ45729">
    <property type="protein sequence ID" value="PUZ45729"/>
    <property type="gene ID" value="GQ55_8G248000"/>
</dbReference>
<proteinExistence type="predicted"/>
<dbReference type="GO" id="GO:0007166">
    <property type="term" value="P:cell surface receptor signaling pathway"/>
    <property type="evidence" value="ECO:0007669"/>
    <property type="project" value="InterPro"/>
</dbReference>
<dbReference type="Gene3D" id="1.20.930.20">
    <property type="entry name" value="Adaptor protein Cbl, N-terminal domain"/>
    <property type="match status" value="1"/>
</dbReference>
<protein>
    <recommendedName>
        <fullName evidence="2">DUF7792 domain-containing protein</fullName>
    </recommendedName>
</protein>
<dbReference type="AlphaFoldDB" id="A0A2T7CQW3"/>
<dbReference type="InterPro" id="IPR056694">
    <property type="entry name" value="DUF7792"/>
</dbReference>
<dbReference type="STRING" id="1504633.A0A2T7CQW3"/>
<keyword evidence="4" id="KW-1185">Reference proteome</keyword>
<feature type="region of interest" description="Disordered" evidence="1">
    <location>
        <begin position="254"/>
        <end position="335"/>
    </location>
</feature>
<dbReference type="Proteomes" id="UP000244336">
    <property type="component" value="Chromosome 8"/>
</dbReference>
<dbReference type="InterPro" id="IPR036537">
    <property type="entry name" value="Adaptor_Cbl_N_dom_sf"/>
</dbReference>
<evidence type="ECO:0000256" key="1">
    <source>
        <dbReference type="SAM" id="MobiDB-lite"/>
    </source>
</evidence>
<dbReference type="PANTHER" id="PTHR35832">
    <property type="entry name" value="OS12G0248400 PROTEIN-RELATED"/>
    <property type="match status" value="1"/>
</dbReference>
<evidence type="ECO:0000313" key="4">
    <source>
        <dbReference type="Proteomes" id="UP000244336"/>
    </source>
</evidence>
<dbReference type="OrthoDB" id="10535807at2759"/>
<gene>
    <name evidence="3" type="ORF">GQ55_8G248000</name>
</gene>
<reference evidence="3 4" key="1">
    <citation type="submission" date="2018-04" db="EMBL/GenBank/DDBJ databases">
        <title>WGS assembly of Panicum hallii var. hallii HAL2.</title>
        <authorList>
            <person name="Lovell J."/>
            <person name="Jenkins J."/>
            <person name="Lowry D."/>
            <person name="Mamidi S."/>
            <person name="Sreedasyam A."/>
            <person name="Weng X."/>
            <person name="Barry K."/>
            <person name="Bonette J."/>
            <person name="Campitelli B."/>
            <person name="Daum C."/>
            <person name="Gordon S."/>
            <person name="Gould B."/>
            <person name="Lipzen A."/>
            <person name="MacQueen A."/>
            <person name="Palacio-Mejia J."/>
            <person name="Plott C."/>
            <person name="Shakirov E."/>
            <person name="Shu S."/>
            <person name="Yoshinaga Y."/>
            <person name="Zane M."/>
            <person name="Rokhsar D."/>
            <person name="Grimwood J."/>
            <person name="Schmutz J."/>
            <person name="Juenger T."/>
        </authorList>
    </citation>
    <scope>NUCLEOTIDE SEQUENCE [LARGE SCALE GENOMIC DNA]</scope>
    <source>
        <strain evidence="4">cv. HAL2</strain>
    </source>
</reference>
<sequence length="335" mass="36118">MADIALGSLERIIKVALKIKKAVRTVQQNEEECQALEKEVAIVIAILSPLQVMRAVTPAMTLALMGLEENIDSALVLVRKCQEKHTFVHRLVTANDMARQLARVKADIHGNVTMCIFAITGQLAITVEYRTVTAHLLQLHQQMIVIKIQMTGINAHRAMALVARADGVIWIGIAGDMRDRLKVVGHGLDVVRLVQCLRMKLGHAEILQVEGVKAKEARPEPVVVVNTEEARPADDGIRAVFTKLLSKFMWSRTRGSISRPPLSPAASSAPRSHLSSDVSPSSTAVSAASPPYTGRRPGATSTARLQHVQGPPERAPVGRARNAPSPDAAGARGAA</sequence>
<dbReference type="Pfam" id="PF25055">
    <property type="entry name" value="DUF7792"/>
    <property type="match status" value="1"/>
</dbReference>
<evidence type="ECO:0000259" key="2">
    <source>
        <dbReference type="Pfam" id="PF25055"/>
    </source>
</evidence>
<evidence type="ECO:0000313" key="3">
    <source>
        <dbReference type="EMBL" id="PUZ45729.1"/>
    </source>
</evidence>
<dbReference type="InterPro" id="IPR059179">
    <property type="entry name" value="MLKL-like_MCAfunc"/>
</dbReference>
<organism evidence="3 4">
    <name type="scientific">Panicum hallii var. hallii</name>
    <dbReference type="NCBI Taxonomy" id="1504633"/>
    <lineage>
        <taxon>Eukaryota</taxon>
        <taxon>Viridiplantae</taxon>
        <taxon>Streptophyta</taxon>
        <taxon>Embryophyta</taxon>
        <taxon>Tracheophyta</taxon>
        <taxon>Spermatophyta</taxon>
        <taxon>Magnoliopsida</taxon>
        <taxon>Liliopsida</taxon>
        <taxon>Poales</taxon>
        <taxon>Poaceae</taxon>
        <taxon>PACMAD clade</taxon>
        <taxon>Panicoideae</taxon>
        <taxon>Panicodae</taxon>
        <taxon>Paniceae</taxon>
        <taxon>Panicinae</taxon>
        <taxon>Panicum</taxon>
        <taxon>Panicum sect. Panicum</taxon>
    </lineage>
</organism>
<feature type="compositionally biased region" description="Low complexity" evidence="1">
    <location>
        <begin position="256"/>
        <end position="291"/>
    </location>
</feature>